<reference evidence="3" key="1">
    <citation type="journal article" date="2023" name="Commun. Biol.">
        <title>Genome analysis of Parmales, the sister group of diatoms, reveals the evolutionary specialization of diatoms from phago-mixotrophs to photoautotrophs.</title>
        <authorList>
            <person name="Ban H."/>
            <person name="Sato S."/>
            <person name="Yoshikawa S."/>
            <person name="Yamada K."/>
            <person name="Nakamura Y."/>
            <person name="Ichinomiya M."/>
            <person name="Sato N."/>
            <person name="Blanc-Mathieu R."/>
            <person name="Endo H."/>
            <person name="Kuwata A."/>
            <person name="Ogata H."/>
        </authorList>
    </citation>
    <scope>NUCLEOTIDE SEQUENCE [LARGE SCALE GENOMIC DNA]</scope>
</reference>
<protein>
    <submittedName>
        <fullName evidence="2">Uncharacterized protein</fullName>
    </submittedName>
</protein>
<feature type="transmembrane region" description="Helical" evidence="1">
    <location>
        <begin position="14"/>
        <end position="36"/>
    </location>
</feature>
<evidence type="ECO:0000256" key="1">
    <source>
        <dbReference type="SAM" id="Phobius"/>
    </source>
</evidence>
<evidence type="ECO:0000313" key="3">
    <source>
        <dbReference type="Proteomes" id="UP001162640"/>
    </source>
</evidence>
<comment type="caution">
    <text evidence="2">The sequence shown here is derived from an EMBL/GenBank/DDBJ whole genome shotgun (WGS) entry which is preliminary data.</text>
</comment>
<gene>
    <name evidence="2" type="ORF">TL16_g06944</name>
</gene>
<keyword evidence="1" id="KW-0812">Transmembrane</keyword>
<dbReference type="EMBL" id="BLQM01000215">
    <property type="protein sequence ID" value="GMH76018.1"/>
    <property type="molecule type" value="Genomic_DNA"/>
</dbReference>
<dbReference type="AlphaFoldDB" id="A0A9W7EGP5"/>
<keyword evidence="1" id="KW-0472">Membrane</keyword>
<accession>A0A9W7EGP5</accession>
<evidence type="ECO:0000313" key="2">
    <source>
        <dbReference type="EMBL" id="GMH76018.1"/>
    </source>
</evidence>
<sequence>MDSRPPLHLSPTHILFPTWLSTLPLLPPTFTCTYLTSSTSKTLKMKTSNVSQNLVPRCVALRGVKVIIYDRGDKSLKVYDTEEIALEAVRRNSEKLRGAKR</sequence>
<dbReference type="Proteomes" id="UP001162640">
    <property type="component" value="Unassembled WGS sequence"/>
</dbReference>
<keyword evidence="1" id="KW-1133">Transmembrane helix</keyword>
<name>A0A9W7EGP5_9STRA</name>
<organism evidence="2 3">
    <name type="scientific">Triparma laevis f. inornata</name>
    <dbReference type="NCBI Taxonomy" id="1714386"/>
    <lineage>
        <taxon>Eukaryota</taxon>
        <taxon>Sar</taxon>
        <taxon>Stramenopiles</taxon>
        <taxon>Ochrophyta</taxon>
        <taxon>Bolidophyceae</taxon>
        <taxon>Parmales</taxon>
        <taxon>Triparmaceae</taxon>
        <taxon>Triparma</taxon>
    </lineage>
</organism>
<proteinExistence type="predicted"/>